<dbReference type="STRING" id="1443111.Z949_837"/>
<keyword evidence="1" id="KW-0732">Signal</keyword>
<keyword evidence="3" id="KW-1185">Reference proteome</keyword>
<sequence length="100" mass="10712">MFKLNGLVLVAALGLVTAMPHTAAAETKIYPYASSENYCPAGLQPVTINGVICCGQPNQRITYQSAMAHPVAKAKTHRVVRKHRPVRSSCPVGTKGCTFD</sequence>
<name>A0A420DJT4_9RHOB</name>
<dbReference type="EMBL" id="RAQK01000002">
    <property type="protein sequence ID" value="RKE94497.1"/>
    <property type="molecule type" value="Genomic_DNA"/>
</dbReference>
<evidence type="ECO:0000256" key="1">
    <source>
        <dbReference type="SAM" id="SignalP"/>
    </source>
</evidence>
<evidence type="ECO:0000313" key="3">
    <source>
        <dbReference type="Proteomes" id="UP000284407"/>
    </source>
</evidence>
<evidence type="ECO:0008006" key="4">
    <source>
        <dbReference type="Google" id="ProtNLM"/>
    </source>
</evidence>
<gene>
    <name evidence="2" type="ORF">C8N30_3625</name>
</gene>
<dbReference type="OrthoDB" id="7875085at2"/>
<proteinExistence type="predicted"/>
<evidence type="ECO:0000313" key="2">
    <source>
        <dbReference type="EMBL" id="RKE94497.1"/>
    </source>
</evidence>
<feature type="chain" id="PRO_5019189286" description="Secreted protein" evidence="1">
    <location>
        <begin position="24"/>
        <end position="100"/>
    </location>
</feature>
<comment type="caution">
    <text evidence="2">The sequence shown here is derived from an EMBL/GenBank/DDBJ whole genome shotgun (WGS) entry which is preliminary data.</text>
</comment>
<reference evidence="2 3" key="1">
    <citation type="submission" date="2018-09" db="EMBL/GenBank/DDBJ databases">
        <title>Genomic Encyclopedia of Archaeal and Bacterial Type Strains, Phase II (KMG-II): from individual species to whole genera.</title>
        <authorList>
            <person name="Goeker M."/>
        </authorList>
    </citation>
    <scope>NUCLEOTIDE SEQUENCE [LARGE SCALE GENOMIC DNA]</scope>
    <source>
        <strain evidence="2 3">DSM 11458</strain>
    </source>
</reference>
<organism evidence="2 3">
    <name type="scientific">Sulfitobacter guttiformis</name>
    <dbReference type="NCBI Taxonomy" id="74349"/>
    <lineage>
        <taxon>Bacteria</taxon>
        <taxon>Pseudomonadati</taxon>
        <taxon>Pseudomonadota</taxon>
        <taxon>Alphaproteobacteria</taxon>
        <taxon>Rhodobacterales</taxon>
        <taxon>Roseobacteraceae</taxon>
        <taxon>Sulfitobacter</taxon>
    </lineage>
</organism>
<accession>A0A420DJT4</accession>
<dbReference type="Proteomes" id="UP000284407">
    <property type="component" value="Unassembled WGS sequence"/>
</dbReference>
<feature type="signal peptide" evidence="1">
    <location>
        <begin position="1"/>
        <end position="23"/>
    </location>
</feature>
<dbReference type="AlphaFoldDB" id="A0A420DJT4"/>
<dbReference type="RefSeq" id="WP_037967812.1">
    <property type="nucleotide sequence ID" value="NZ_RAQK01000002.1"/>
</dbReference>
<protein>
    <recommendedName>
        <fullName evidence="4">Secreted protein</fullName>
    </recommendedName>
</protein>